<proteinExistence type="predicted"/>
<evidence type="ECO:0000313" key="2">
    <source>
        <dbReference type="Proteomes" id="UP000002215"/>
    </source>
</evidence>
<dbReference type="InterPro" id="IPR048131">
    <property type="entry name" value="HAEPLYID-like"/>
</dbReference>
<dbReference type="AlphaFoldDB" id="A0A979G7I6"/>
<dbReference type="EMBL" id="CP001699">
    <property type="protein sequence ID" value="ACU62364.1"/>
    <property type="molecule type" value="Genomic_DNA"/>
</dbReference>
<dbReference type="NCBIfam" id="NF041634">
    <property type="entry name" value="HAEPLYID"/>
    <property type="match status" value="1"/>
</dbReference>
<protein>
    <submittedName>
        <fullName evidence="1">Uncharacterized protein</fullName>
    </submittedName>
</protein>
<organism evidence="1 2">
    <name type="scientific">Chitinophaga pinensis (strain ATCC 43595 / DSM 2588 / LMG 13176 / NBRC 15968 / NCIMB 11800 / UQM 2034)</name>
    <dbReference type="NCBI Taxonomy" id="485918"/>
    <lineage>
        <taxon>Bacteria</taxon>
        <taxon>Pseudomonadati</taxon>
        <taxon>Bacteroidota</taxon>
        <taxon>Chitinophagia</taxon>
        <taxon>Chitinophagales</taxon>
        <taxon>Chitinophagaceae</taxon>
        <taxon>Chitinophaga</taxon>
    </lineage>
</organism>
<reference evidence="2" key="1">
    <citation type="submission" date="2009-08" db="EMBL/GenBank/DDBJ databases">
        <title>The complete genome of Chitinophaga pinensis DSM 2588.</title>
        <authorList>
            <consortium name="US DOE Joint Genome Institute (JGI-PGF)"/>
            <person name="Lucas S."/>
            <person name="Copeland A."/>
            <person name="Lapidus A."/>
            <person name="Glavina del Rio T."/>
            <person name="Dalin E."/>
            <person name="Tice H."/>
            <person name="Bruce D."/>
            <person name="Goodwin L."/>
            <person name="Pitluck S."/>
            <person name="Kyrpides N."/>
            <person name="Mavromatis K."/>
            <person name="Ivanova N."/>
            <person name="Mikhailova N."/>
            <person name="Sims D."/>
            <person name="Meinche L."/>
            <person name="Brettin T."/>
            <person name="Detter J.C."/>
            <person name="Han C."/>
            <person name="Larimer F."/>
            <person name="Land M."/>
            <person name="Hauser L."/>
            <person name="Markowitz V."/>
            <person name="Cheng J.-F."/>
            <person name="Hugenholtz P."/>
            <person name="Woyke T."/>
            <person name="Wu D."/>
            <person name="Spring S."/>
            <person name="Klenk H.-P."/>
            <person name="Eisen J.A."/>
        </authorList>
    </citation>
    <scope>NUCLEOTIDE SEQUENCE [LARGE SCALE GENOMIC DNA]</scope>
    <source>
        <strain evidence="2">ATCC 43595 / DSM 2588 / LMG 13176 / NBRC 15968 / NCIMB 11800 / UQM 2034</strain>
    </source>
</reference>
<dbReference type="KEGG" id="cpi:Cpin_4931"/>
<sequence>MKRAILFQLLIMYTITISAQSSVRQNIKHVEPLQVDLIQDLNARKGDRQLEIDFDIDLQQRYNAVSVELEYEHTFSQRLGMELAVPLSVYGPKSGYNAGADLPHNKIEGLKLGLQYTFSTIQRARTTMALALIHESHFHSFTSMKKGSHLIKGYSETAAFVAARRWGKRIHTMLYTGPEWEVKPGTALKPVLHGDISIHWQVAKRQFIGVEYVYKSGKEAIPEIYPQLKMALTRHTDICLAAAIPAKRTQEGMNIQGSLEIKL</sequence>
<dbReference type="Proteomes" id="UP000002215">
    <property type="component" value="Chromosome"/>
</dbReference>
<evidence type="ECO:0000313" key="1">
    <source>
        <dbReference type="EMBL" id="ACU62364.1"/>
    </source>
</evidence>
<gene>
    <name evidence="1" type="ordered locus">Cpin_4931</name>
</gene>
<reference evidence="1 2" key="2">
    <citation type="journal article" date="2010" name="Stand. Genomic Sci.">
        <title>Complete genome sequence of Chitinophaga pinensis type strain (UQM 2034).</title>
        <authorList>
            <person name="Glavina Del Rio T."/>
            <person name="Abt B."/>
            <person name="Spring S."/>
            <person name="Lapidus A."/>
            <person name="Nolan M."/>
            <person name="Tice H."/>
            <person name="Copeland A."/>
            <person name="Cheng J.F."/>
            <person name="Chen F."/>
            <person name="Bruce D."/>
            <person name="Goodwin L."/>
            <person name="Pitluck S."/>
            <person name="Ivanova N."/>
            <person name="Mavromatis K."/>
            <person name="Mikhailova N."/>
            <person name="Pati A."/>
            <person name="Chen A."/>
            <person name="Palaniappan K."/>
            <person name="Land M."/>
            <person name="Hauser L."/>
            <person name="Chang Y.J."/>
            <person name="Jeffries C.D."/>
            <person name="Chain P."/>
            <person name="Saunders E."/>
            <person name="Detter J.C."/>
            <person name="Brettin T."/>
            <person name="Rohde M."/>
            <person name="Goker M."/>
            <person name="Bristow J."/>
            <person name="Eisen J.A."/>
            <person name="Markowitz V."/>
            <person name="Hugenholtz P."/>
            <person name="Kyrpides N.C."/>
            <person name="Klenk H.P."/>
            <person name="Lucas S."/>
        </authorList>
    </citation>
    <scope>NUCLEOTIDE SEQUENCE [LARGE SCALE GENOMIC DNA]</scope>
    <source>
        <strain evidence="2">ATCC 43595 / DSM 2588 / LMG 13176 / NBRC 15968 / NCIMB 11800 / UQM 2034</strain>
    </source>
</reference>
<name>A0A979G7I6_CHIPD</name>
<accession>A0A979G7I6</accession>